<evidence type="ECO:0000313" key="4">
    <source>
        <dbReference type="Proteomes" id="UP000278807"/>
    </source>
</evidence>
<organism evidence="5">
    <name type="scientific">Rodentolepis nana</name>
    <name type="common">Dwarf tapeworm</name>
    <name type="synonym">Hymenolepis nana</name>
    <dbReference type="NCBI Taxonomy" id="102285"/>
    <lineage>
        <taxon>Eukaryota</taxon>
        <taxon>Metazoa</taxon>
        <taxon>Spiralia</taxon>
        <taxon>Lophotrochozoa</taxon>
        <taxon>Platyhelminthes</taxon>
        <taxon>Cestoda</taxon>
        <taxon>Eucestoda</taxon>
        <taxon>Cyclophyllidea</taxon>
        <taxon>Hymenolepididae</taxon>
        <taxon>Rodentolepis</taxon>
    </lineage>
</organism>
<sequence>MPPRPTINSTDFTPSSASRPIVRYPLLTELNQQSRFITEEEAHNRNRWYRVNLSGPLKNFPSNLCHMTHITTLVIKNNNLERLPPELGNLMNLVNLDASYNRLRYLPETIGNLIDLKAVILNDNYLSDLPIEIGCCFNIRGLASTQISALHLVIEKGLAIPT</sequence>
<accession>A0A0R3T9X7</accession>
<dbReference type="Proteomes" id="UP000278807">
    <property type="component" value="Unassembled WGS sequence"/>
</dbReference>
<name>A0A0R3T9X7_RODNA</name>
<dbReference type="STRING" id="102285.A0A0R3T9X7"/>
<dbReference type="SUPFAM" id="SSF52058">
    <property type="entry name" value="L domain-like"/>
    <property type="match status" value="1"/>
</dbReference>
<evidence type="ECO:0000313" key="5">
    <source>
        <dbReference type="WBParaSite" id="HNAJ_0000386601-mRNA-1"/>
    </source>
</evidence>
<dbReference type="PANTHER" id="PTHR48051:SF33">
    <property type="entry name" value="NON-SPECIFIC SERINE_THREONINE PROTEIN KINASE"/>
    <property type="match status" value="1"/>
</dbReference>
<gene>
    <name evidence="3" type="ORF">HNAJ_LOCUS3864</name>
</gene>
<protein>
    <submittedName>
        <fullName evidence="5">CCR4-NOT transcription complex subunit 6</fullName>
    </submittedName>
</protein>
<proteinExistence type="predicted"/>
<reference evidence="5" key="1">
    <citation type="submission" date="2017-02" db="UniProtKB">
        <authorList>
            <consortium name="WormBaseParasite"/>
        </authorList>
    </citation>
    <scope>IDENTIFICATION</scope>
</reference>
<dbReference type="OrthoDB" id="428734at2759"/>
<keyword evidence="4" id="KW-1185">Reference proteome</keyword>
<dbReference type="InterPro" id="IPR050216">
    <property type="entry name" value="LRR_domain-containing"/>
</dbReference>
<dbReference type="InterPro" id="IPR001611">
    <property type="entry name" value="Leu-rich_rpt"/>
</dbReference>
<dbReference type="InterPro" id="IPR032675">
    <property type="entry name" value="LRR_dom_sf"/>
</dbReference>
<dbReference type="PANTHER" id="PTHR48051">
    <property type="match status" value="1"/>
</dbReference>
<dbReference type="Gene3D" id="3.80.10.10">
    <property type="entry name" value="Ribonuclease Inhibitor"/>
    <property type="match status" value="1"/>
</dbReference>
<dbReference type="AlphaFoldDB" id="A0A0R3T9X7"/>
<evidence type="ECO:0000256" key="2">
    <source>
        <dbReference type="ARBA" id="ARBA00022737"/>
    </source>
</evidence>
<evidence type="ECO:0000256" key="1">
    <source>
        <dbReference type="ARBA" id="ARBA00022614"/>
    </source>
</evidence>
<evidence type="ECO:0000313" key="3">
    <source>
        <dbReference type="EMBL" id="VDN99723.1"/>
    </source>
</evidence>
<keyword evidence="1" id="KW-0433">Leucine-rich repeat</keyword>
<reference evidence="3 4" key="2">
    <citation type="submission" date="2018-11" db="EMBL/GenBank/DDBJ databases">
        <authorList>
            <consortium name="Pathogen Informatics"/>
        </authorList>
    </citation>
    <scope>NUCLEOTIDE SEQUENCE [LARGE SCALE GENOMIC DNA]</scope>
</reference>
<dbReference type="WBParaSite" id="HNAJ_0000386601-mRNA-1">
    <property type="protein sequence ID" value="HNAJ_0000386601-mRNA-1"/>
    <property type="gene ID" value="HNAJ_0000386601"/>
</dbReference>
<dbReference type="Pfam" id="PF00560">
    <property type="entry name" value="LRR_1"/>
    <property type="match status" value="2"/>
</dbReference>
<keyword evidence="2" id="KW-0677">Repeat</keyword>
<dbReference type="GO" id="GO:0005737">
    <property type="term" value="C:cytoplasm"/>
    <property type="evidence" value="ECO:0007669"/>
    <property type="project" value="TreeGrafter"/>
</dbReference>
<dbReference type="EMBL" id="UZAE01002418">
    <property type="protein sequence ID" value="VDN99723.1"/>
    <property type="molecule type" value="Genomic_DNA"/>
</dbReference>